<dbReference type="Proteomes" id="UP000217199">
    <property type="component" value="Unassembled WGS sequence"/>
</dbReference>
<evidence type="ECO:0000259" key="2">
    <source>
        <dbReference type="Pfam" id="PF13622"/>
    </source>
</evidence>
<evidence type="ECO:0000313" key="3">
    <source>
        <dbReference type="EMBL" id="PAV20307.1"/>
    </source>
</evidence>
<keyword evidence="4" id="KW-1185">Reference proteome</keyword>
<dbReference type="Pfam" id="PF13622">
    <property type="entry name" value="4HBT_3"/>
    <property type="match status" value="1"/>
</dbReference>
<protein>
    <submittedName>
        <fullName evidence="3">Thioesterase family</fullName>
    </submittedName>
</protein>
<dbReference type="Gene3D" id="2.40.160.210">
    <property type="entry name" value="Acyl-CoA thioesterase, double hotdog domain"/>
    <property type="match status" value="1"/>
</dbReference>
<evidence type="ECO:0000313" key="4">
    <source>
        <dbReference type="Proteomes" id="UP000217199"/>
    </source>
</evidence>
<dbReference type="InParanoid" id="A0A286UL13"/>
<feature type="domain" description="Acyl-CoA thioesterase-like N-terminal HotDog" evidence="2">
    <location>
        <begin position="281"/>
        <end position="362"/>
    </location>
</feature>
<feature type="signal peptide" evidence="1">
    <location>
        <begin position="1"/>
        <end position="37"/>
    </location>
</feature>
<accession>A0A286UL13</accession>
<dbReference type="AlphaFoldDB" id="A0A286UL13"/>
<organism evidence="3 4">
    <name type="scientific">Pyrrhoderma noxium</name>
    <dbReference type="NCBI Taxonomy" id="2282107"/>
    <lineage>
        <taxon>Eukaryota</taxon>
        <taxon>Fungi</taxon>
        <taxon>Dikarya</taxon>
        <taxon>Basidiomycota</taxon>
        <taxon>Agaricomycotina</taxon>
        <taxon>Agaricomycetes</taxon>
        <taxon>Hymenochaetales</taxon>
        <taxon>Hymenochaetaceae</taxon>
        <taxon>Pyrrhoderma</taxon>
    </lineage>
</organism>
<feature type="chain" id="PRO_5013756543" evidence="1">
    <location>
        <begin position="38"/>
        <end position="593"/>
    </location>
</feature>
<sequence length="593" mass="66985">MKGDYASIFKCINIFYPPSIAHWLLLLSLLRPLSIDGNDNTKANQPNILAHTPSLIVLHEPSYYFIPDDNYDSQRLSLSNYLQLITSAFSVAHFLSGSVTQIPYTQLEQTIPIVLFDSRLGDLYLPIVQPPTPSRRLFFDPVGERTEPARTERVDKFVERYFEWVGIVVEIEEEEEVPKTPPHYRTFDFSQELNSRSGPYKLILERRIDILKLPDRENPDKIEYEWSEINLLSFYDQRKVFGRTSFFGDRMSESLSRALKVTPKNEETCEGTGVYDGLVSRSWGSEGVTHGGYAIGIVLSAANQFQSSVSHPDPLHLTAHYLQPVQAGPCTIKLKRTRQGKEQSHLDAELLQNGVLKILARMVYGVLPDLSQVFLSDKLTLVPPNPIARRIPLSCHPSIARVDKPDPKLLFQDKSEDMFFKDRNVQRMAKMNVEGSTEVEVDSLGSGTFEWAAWFQLKNEEDEIDLTMLPFFADCMKNVPSLLPRGQRPGPSWFATIVLTVDFNSKIPSVGNTTSVSSTFAPRTLGIYSMGRFITEGRHDQYVELWTSPSPIGSGSDEFDAGWREKQICLATSTQMAVTIPQSGSSRKKSSRL</sequence>
<dbReference type="STRING" id="2282107.A0A286UL13"/>
<dbReference type="InterPro" id="IPR052389">
    <property type="entry name" value="Sec_Metab_Biosynth-Assoc"/>
</dbReference>
<comment type="caution">
    <text evidence="3">The sequence shown here is derived from an EMBL/GenBank/DDBJ whole genome shotgun (WGS) entry which is preliminary data.</text>
</comment>
<name>A0A286UL13_9AGAM</name>
<dbReference type="InterPro" id="IPR029069">
    <property type="entry name" value="HotDog_dom_sf"/>
</dbReference>
<dbReference type="InterPro" id="IPR042171">
    <property type="entry name" value="Acyl-CoA_hotdog"/>
</dbReference>
<dbReference type="PANTHER" id="PTHR38110:SF1">
    <property type="entry name" value="THIOESTERASE DOMAIN-CONTAINING PROTEIN"/>
    <property type="match status" value="1"/>
</dbReference>
<keyword evidence="1" id="KW-0732">Signal</keyword>
<dbReference type="SUPFAM" id="SSF54637">
    <property type="entry name" value="Thioesterase/thiol ester dehydrase-isomerase"/>
    <property type="match status" value="1"/>
</dbReference>
<dbReference type="InterPro" id="IPR049449">
    <property type="entry name" value="TesB_ACOT8-like_N"/>
</dbReference>
<gene>
    <name evidence="3" type="ORF">PNOK_0293400</name>
</gene>
<dbReference type="OrthoDB" id="2532955at2759"/>
<dbReference type="EMBL" id="NBII01000003">
    <property type="protein sequence ID" value="PAV20307.1"/>
    <property type="molecule type" value="Genomic_DNA"/>
</dbReference>
<reference evidence="3 4" key="1">
    <citation type="journal article" date="2017" name="Mol. Ecol.">
        <title>Comparative and population genomic landscape of Phellinus noxius: A hypervariable fungus causing root rot in trees.</title>
        <authorList>
            <person name="Chung C.L."/>
            <person name="Lee T.J."/>
            <person name="Akiba M."/>
            <person name="Lee H.H."/>
            <person name="Kuo T.H."/>
            <person name="Liu D."/>
            <person name="Ke H.M."/>
            <person name="Yokoi T."/>
            <person name="Roa M.B."/>
            <person name="Lu M.J."/>
            <person name="Chang Y.Y."/>
            <person name="Ann P.J."/>
            <person name="Tsai J.N."/>
            <person name="Chen C.Y."/>
            <person name="Tzean S.S."/>
            <person name="Ota Y."/>
            <person name="Hattori T."/>
            <person name="Sahashi N."/>
            <person name="Liou R.F."/>
            <person name="Kikuchi T."/>
            <person name="Tsai I.J."/>
        </authorList>
    </citation>
    <scope>NUCLEOTIDE SEQUENCE [LARGE SCALE GENOMIC DNA]</scope>
    <source>
        <strain evidence="3 4">FFPRI411160</strain>
    </source>
</reference>
<dbReference type="PANTHER" id="PTHR38110">
    <property type="entry name" value="CHROMOSOME 23, WHOLE GENOME SHOTGUN SEQUENCE"/>
    <property type="match status" value="1"/>
</dbReference>
<proteinExistence type="predicted"/>
<evidence type="ECO:0000256" key="1">
    <source>
        <dbReference type="SAM" id="SignalP"/>
    </source>
</evidence>